<feature type="domain" description="KTSC" evidence="1">
    <location>
        <begin position="18"/>
        <end position="75"/>
    </location>
</feature>
<keyword evidence="3" id="KW-1185">Reference proteome</keyword>
<gene>
    <name evidence="2" type="ORF">AMURIS_00149</name>
</gene>
<name>A0A2K4ZAF5_9FIRM</name>
<dbReference type="AlphaFoldDB" id="A0A2K4ZAF5"/>
<organism evidence="2 3">
    <name type="scientific">Acetatifactor muris</name>
    <dbReference type="NCBI Taxonomy" id="879566"/>
    <lineage>
        <taxon>Bacteria</taxon>
        <taxon>Bacillati</taxon>
        <taxon>Bacillota</taxon>
        <taxon>Clostridia</taxon>
        <taxon>Lachnospirales</taxon>
        <taxon>Lachnospiraceae</taxon>
        <taxon>Acetatifactor</taxon>
    </lineage>
</organism>
<evidence type="ECO:0000313" key="3">
    <source>
        <dbReference type="Proteomes" id="UP000236311"/>
    </source>
</evidence>
<evidence type="ECO:0000313" key="2">
    <source>
        <dbReference type="EMBL" id="SOY27445.1"/>
    </source>
</evidence>
<dbReference type="EMBL" id="OFSM01000001">
    <property type="protein sequence ID" value="SOY27445.1"/>
    <property type="molecule type" value="Genomic_DNA"/>
</dbReference>
<protein>
    <recommendedName>
        <fullName evidence="1">KTSC domain-containing protein</fullName>
    </recommendedName>
</protein>
<dbReference type="InterPro" id="IPR025309">
    <property type="entry name" value="KTSC_dom"/>
</dbReference>
<dbReference type="Proteomes" id="UP000236311">
    <property type="component" value="Unassembled WGS sequence"/>
</dbReference>
<evidence type="ECO:0000259" key="1">
    <source>
        <dbReference type="Pfam" id="PF13619"/>
    </source>
</evidence>
<dbReference type="Pfam" id="PF13619">
    <property type="entry name" value="KTSC"/>
    <property type="match status" value="1"/>
</dbReference>
<accession>A0A2K4ZAF5</accession>
<proteinExistence type="predicted"/>
<dbReference type="RefSeq" id="WP_103237575.1">
    <property type="nucleotide sequence ID" value="NZ_CANRXC010000036.1"/>
</dbReference>
<dbReference type="OrthoDB" id="8450910at2"/>
<reference evidence="2 3" key="1">
    <citation type="submission" date="2018-01" db="EMBL/GenBank/DDBJ databases">
        <authorList>
            <person name="Gaut B.S."/>
            <person name="Morton B.R."/>
            <person name="Clegg M.T."/>
            <person name="Duvall M.R."/>
        </authorList>
    </citation>
    <scope>NUCLEOTIDE SEQUENCE [LARGE SCALE GENOMIC DNA]</scope>
    <source>
        <strain evidence="2">GP69</strain>
    </source>
</reference>
<sequence length="87" mass="10405">MKKLDTEEKAIKHISFYSTFIATVGYDPQTAILEIKLLVDGRIRQYDNVPEDIWYRLRENNHPDTFYRRHICGRFSETVLPEEEETI</sequence>